<comment type="caution">
    <text evidence="5">The sequence shown here is derived from an EMBL/GenBank/DDBJ whole genome shotgun (WGS) entry which is preliminary data.</text>
</comment>
<organism evidence="5 6">
    <name type="scientific">Andreesenia angusta</name>
    <dbReference type="NCBI Taxonomy" id="39480"/>
    <lineage>
        <taxon>Bacteria</taxon>
        <taxon>Bacillati</taxon>
        <taxon>Bacillota</taxon>
        <taxon>Tissierellia</taxon>
        <taxon>Tissierellales</taxon>
        <taxon>Gottschalkiaceae</taxon>
        <taxon>Andreesenia</taxon>
    </lineage>
</organism>
<dbReference type="PANTHER" id="PTHR30108">
    <property type="entry name" value="3-OCTAPRENYL-4-HYDROXYBENZOATE CARBOXY-LYASE-RELATED"/>
    <property type="match status" value="1"/>
</dbReference>
<dbReference type="Pfam" id="PF20695">
    <property type="entry name" value="UbiD_N"/>
    <property type="match status" value="1"/>
</dbReference>
<dbReference type="InterPro" id="IPR049381">
    <property type="entry name" value="UbiD-like_C"/>
</dbReference>
<feature type="domain" description="3-octaprenyl-4-hydroxybenzoate carboxy-lyase-like Rift-related" evidence="2">
    <location>
        <begin position="96"/>
        <end position="296"/>
    </location>
</feature>
<dbReference type="EMBL" id="MKIE01000016">
    <property type="protein sequence ID" value="OHW61333.1"/>
    <property type="molecule type" value="Genomic_DNA"/>
</dbReference>
<protein>
    <submittedName>
        <fullName evidence="5">Phenolic acid decarboxylase subunit C</fullName>
        <ecNumber evidence="5">4.1.1.-</ecNumber>
        <ecNumber evidence="5">4.1.1.61</ecNumber>
    </submittedName>
</protein>
<evidence type="ECO:0000256" key="1">
    <source>
        <dbReference type="ARBA" id="ARBA00010021"/>
    </source>
</evidence>
<dbReference type="EC" id="4.1.1.-" evidence="5"/>
<dbReference type="SUPFAM" id="SSF50475">
    <property type="entry name" value="FMN-binding split barrel"/>
    <property type="match status" value="1"/>
</dbReference>
<comment type="similarity">
    <text evidence="1">Belongs to the UbiD family.</text>
</comment>
<keyword evidence="6" id="KW-1185">Reference proteome</keyword>
<evidence type="ECO:0000259" key="4">
    <source>
        <dbReference type="Pfam" id="PF20696"/>
    </source>
</evidence>
<dbReference type="AlphaFoldDB" id="A0A1S1V3V2"/>
<reference evidence="5 6" key="1">
    <citation type="submission" date="2016-09" db="EMBL/GenBank/DDBJ databases">
        <title>Genome sequence of Eubacterium angustum.</title>
        <authorList>
            <person name="Poehlein A."/>
            <person name="Daniel R."/>
        </authorList>
    </citation>
    <scope>NUCLEOTIDE SEQUENCE [LARGE SCALE GENOMIC DNA]</scope>
    <source>
        <strain evidence="5 6">DSM 1989</strain>
    </source>
</reference>
<evidence type="ECO:0000313" key="6">
    <source>
        <dbReference type="Proteomes" id="UP000180254"/>
    </source>
</evidence>
<name>A0A1S1V3V2_9FIRM</name>
<dbReference type="EC" id="4.1.1.61" evidence="5"/>
<dbReference type="Pfam" id="PF20696">
    <property type="entry name" value="UbiD_C"/>
    <property type="match status" value="1"/>
</dbReference>
<feature type="domain" description="3-octaprenyl-4-hydroxybenzoate carboxy-lyase-like N-terminal" evidence="3">
    <location>
        <begin position="11"/>
        <end position="86"/>
    </location>
</feature>
<dbReference type="RefSeq" id="WP_097678083.1">
    <property type="nucleotide sequence ID" value="NZ_MKIE01000016.1"/>
</dbReference>
<accession>A0A1S1V3V2</accession>
<dbReference type="Pfam" id="PF01977">
    <property type="entry name" value="UbiD"/>
    <property type="match status" value="1"/>
</dbReference>
<evidence type="ECO:0000313" key="5">
    <source>
        <dbReference type="EMBL" id="OHW61333.1"/>
    </source>
</evidence>
<dbReference type="Proteomes" id="UP000180254">
    <property type="component" value="Unassembled WGS sequence"/>
</dbReference>
<evidence type="ECO:0000259" key="3">
    <source>
        <dbReference type="Pfam" id="PF20695"/>
    </source>
</evidence>
<dbReference type="STRING" id="39480.EUAN_23240"/>
<dbReference type="InterPro" id="IPR002830">
    <property type="entry name" value="UbiD"/>
</dbReference>
<dbReference type="GO" id="GO:0018799">
    <property type="term" value="F:4-hydroxybenzoate decarboxylase activity"/>
    <property type="evidence" value="ECO:0007669"/>
    <property type="project" value="UniProtKB-EC"/>
</dbReference>
<dbReference type="SUPFAM" id="SSF143968">
    <property type="entry name" value="UbiD C-terminal domain-like"/>
    <property type="match status" value="1"/>
</dbReference>
<dbReference type="OrthoDB" id="9809841at2"/>
<dbReference type="GO" id="GO:0005737">
    <property type="term" value="C:cytoplasm"/>
    <property type="evidence" value="ECO:0007669"/>
    <property type="project" value="TreeGrafter"/>
</dbReference>
<dbReference type="Gene3D" id="3.40.1670.10">
    <property type="entry name" value="UbiD C-terminal domain-like"/>
    <property type="match status" value="1"/>
</dbReference>
<keyword evidence="5" id="KW-0456">Lyase</keyword>
<feature type="domain" description="3-octaprenyl-4-hydroxybenzoate carboxy-lyase-like C-terminal" evidence="4">
    <location>
        <begin position="302"/>
        <end position="421"/>
    </location>
</feature>
<sequence length="457" mass="50641">MGAQMLRAVMDKLRRSGDLMECNTPVDAKFELGAVLRYFENEKPMIFNNVKGYDMPLIGALYGNRRIYYDLMGVNTENRLYRFMDAIANPQPYKIVSSGPIKENLISGRAVDIPKILPSPTSHEHDSGAFITAGMMIIKDDETGEYHMAVRRFQVRGGNIINTLVSRHSPRLRAQIERYAKMNKPLECAVVLGYDETFLLASQISSSRYGIDKFEVDSALRGEPLELTKCSTIDVLVPAQAEMVLEGHIVPGRYEVEGPFGELMGYYGESEPVPVMEVTAISHRNNPVFQHAFPCREEHFSNGLIREVEVFNAVNNLVECNDVNITIGGGCRLHAIVSINKKKAGDPKTAILGALSSGYDIKHVVVVDGDIDIYNTKSVELALASRVQASKDVVIIPDALGSALEASHTYRGVSDKMGIDATKPLDDEEGLYNMAIIPGYEGELDIEKYFPGIKNRK</sequence>
<dbReference type="PANTHER" id="PTHR30108:SF21">
    <property type="entry name" value="4-HYDROXYBENZOATE DECARBOXYLASE"/>
    <property type="match status" value="1"/>
</dbReference>
<proteinExistence type="inferred from homology"/>
<dbReference type="NCBIfam" id="TIGR00148">
    <property type="entry name" value="UbiD family decarboxylase"/>
    <property type="match status" value="1"/>
</dbReference>
<dbReference type="InterPro" id="IPR049383">
    <property type="entry name" value="UbiD-like_N"/>
</dbReference>
<gene>
    <name evidence="5" type="primary">bsdC</name>
    <name evidence="5" type="ORF">EUAN_23240</name>
</gene>
<evidence type="ECO:0000259" key="2">
    <source>
        <dbReference type="Pfam" id="PF01977"/>
    </source>
</evidence>
<dbReference type="InterPro" id="IPR048304">
    <property type="entry name" value="UbiD_Rift_dom"/>
</dbReference>